<evidence type="ECO:0000256" key="1">
    <source>
        <dbReference type="ARBA" id="ARBA00023002"/>
    </source>
</evidence>
<dbReference type="Gene3D" id="1.20.1090.10">
    <property type="entry name" value="Dehydroquinate synthase-like - alpha domain"/>
    <property type="match status" value="1"/>
</dbReference>
<dbReference type="RefSeq" id="XP_029741551.1">
    <property type="nucleotide sequence ID" value="XM_029881950.1"/>
</dbReference>
<dbReference type="PANTHER" id="PTHR11496">
    <property type="entry name" value="ALCOHOL DEHYDROGENASE"/>
    <property type="match status" value="1"/>
</dbReference>
<keyword evidence="5" id="KW-1185">Reference proteome</keyword>
<sequence>MAAVPVAGVYRNTLLQAVYFGPGTIATSLAAAIETLNLKNKKAFILTGKSLATKTKVVERVQELLSAKGYYSGETFFDIGEHAPVAGIREALERIKRSNADVIVAIGGGSPIDAAKAASFYRHQEEYGEESARNPMTHPDLFLPTIAVPTTLSVAETTQNAGFKSDDGHKIGVSSKNLVPRAIIYDAELTLDTPERLWLSTGVRALDHAVEYVYRPDTHPLLLPSVQSAIRDIFTYLPLSKKDAKNLQVRQKLQLACFNSLWPEARTGALGLSHGLGHKLGATYSISHGITSCLTLGATVRFIANWKDTPLLHLQNLADTLSFIPAPYNPAPAPLGAPVGANGAEPSQDEIKALREKATLVGDAVQKLVDDLGLHSTLKGCGLGPEQTEIVATKVTGEDKKGSEYWQGVKAVLDSVYDSPPQQRL</sequence>
<dbReference type="GO" id="GO:0005739">
    <property type="term" value="C:mitochondrion"/>
    <property type="evidence" value="ECO:0007669"/>
    <property type="project" value="TreeGrafter"/>
</dbReference>
<dbReference type="Pfam" id="PF00465">
    <property type="entry name" value="Fe-ADH"/>
    <property type="match status" value="1"/>
</dbReference>
<evidence type="ECO:0000259" key="2">
    <source>
        <dbReference type="Pfam" id="PF00465"/>
    </source>
</evidence>
<dbReference type="OrthoDB" id="3360544at2759"/>
<dbReference type="GeneID" id="40724246"/>
<dbReference type="PROSITE" id="PS00060">
    <property type="entry name" value="ADH_IRON_2"/>
    <property type="match status" value="1"/>
</dbReference>
<protein>
    <submittedName>
        <fullName evidence="4">Uncharacterized protein</fullName>
    </submittedName>
</protein>
<dbReference type="InterPro" id="IPR001670">
    <property type="entry name" value="ADH_Fe/GldA"/>
</dbReference>
<dbReference type="GO" id="GO:0046872">
    <property type="term" value="F:metal ion binding"/>
    <property type="evidence" value="ECO:0007669"/>
    <property type="project" value="InterPro"/>
</dbReference>
<feature type="domain" description="Fe-containing alcohol dehydrogenase-like C-terminal" evidence="3">
    <location>
        <begin position="200"/>
        <end position="399"/>
    </location>
</feature>
<dbReference type="InterPro" id="IPR018211">
    <property type="entry name" value="ADH_Fe_CS"/>
</dbReference>
<reference evidence="4 5" key="1">
    <citation type="submission" date="2019-05" db="EMBL/GenBank/DDBJ databases">
        <title>Sporisorium graminicola CBS 10092 draft sequencing and annotation.</title>
        <authorList>
            <person name="Solano-Gonzalez S."/>
            <person name="Caddick M.X."/>
            <person name="Darby A."/>
        </authorList>
    </citation>
    <scope>NUCLEOTIDE SEQUENCE [LARGE SCALE GENOMIC DNA]</scope>
    <source>
        <strain evidence="4 5">CBS 10092</strain>
    </source>
</reference>
<organism evidence="4 5">
    <name type="scientific">Sporisorium graminicola</name>
    <dbReference type="NCBI Taxonomy" id="280036"/>
    <lineage>
        <taxon>Eukaryota</taxon>
        <taxon>Fungi</taxon>
        <taxon>Dikarya</taxon>
        <taxon>Basidiomycota</taxon>
        <taxon>Ustilaginomycotina</taxon>
        <taxon>Ustilaginomycetes</taxon>
        <taxon>Ustilaginales</taxon>
        <taxon>Ustilaginaceae</taxon>
        <taxon>Sporisorium</taxon>
    </lineage>
</organism>
<evidence type="ECO:0000313" key="4">
    <source>
        <dbReference type="EMBL" id="TKY89566.1"/>
    </source>
</evidence>
<dbReference type="PANTHER" id="PTHR11496:SF97">
    <property type="entry name" value="ALCOHOL DEHYDROGENASE IRON-TYPE_GLYCEROL DEHYDROGENASE GLDA DOMAIN-CONTAINING PROTEIN"/>
    <property type="match status" value="1"/>
</dbReference>
<dbReference type="EMBL" id="SRRM01000004">
    <property type="protein sequence ID" value="TKY89566.1"/>
    <property type="molecule type" value="Genomic_DNA"/>
</dbReference>
<feature type="domain" description="Alcohol dehydrogenase iron-type/glycerol dehydrogenase GldA" evidence="2">
    <location>
        <begin position="18"/>
        <end position="186"/>
    </location>
</feature>
<comment type="caution">
    <text evidence="4">The sequence shown here is derived from an EMBL/GenBank/DDBJ whole genome shotgun (WGS) entry which is preliminary data.</text>
</comment>
<dbReference type="Gene3D" id="3.40.50.1970">
    <property type="match status" value="1"/>
</dbReference>
<gene>
    <name evidence="4" type="ORF">EX895_001351</name>
</gene>
<dbReference type="InterPro" id="IPR039697">
    <property type="entry name" value="Alcohol_dehydrogenase_Fe"/>
</dbReference>
<name>A0A4U7KYW5_9BASI</name>
<dbReference type="Proteomes" id="UP000306050">
    <property type="component" value="Chromosome SGRAM_11"/>
</dbReference>
<dbReference type="GO" id="GO:0004022">
    <property type="term" value="F:alcohol dehydrogenase (NAD+) activity"/>
    <property type="evidence" value="ECO:0007669"/>
    <property type="project" value="TreeGrafter"/>
</dbReference>
<dbReference type="InterPro" id="IPR056798">
    <property type="entry name" value="ADH_Fe_C"/>
</dbReference>
<dbReference type="KEGG" id="sgra:EX895_001351"/>
<dbReference type="CDD" id="cd08192">
    <property type="entry name" value="MAR-like"/>
    <property type="match status" value="1"/>
</dbReference>
<accession>A0A4U7KYW5</accession>
<dbReference type="Pfam" id="PF25137">
    <property type="entry name" value="ADH_Fe_C"/>
    <property type="match status" value="1"/>
</dbReference>
<keyword evidence="1" id="KW-0560">Oxidoreductase</keyword>
<dbReference type="AlphaFoldDB" id="A0A4U7KYW5"/>
<proteinExistence type="predicted"/>
<evidence type="ECO:0000313" key="5">
    <source>
        <dbReference type="Proteomes" id="UP000306050"/>
    </source>
</evidence>
<evidence type="ECO:0000259" key="3">
    <source>
        <dbReference type="Pfam" id="PF25137"/>
    </source>
</evidence>
<dbReference type="SUPFAM" id="SSF56796">
    <property type="entry name" value="Dehydroquinate synthase-like"/>
    <property type="match status" value="1"/>
</dbReference>